<accession>A0A7W4Z7W8</accession>
<organism evidence="2 3">
    <name type="scientific">Microbulbifer rhizosphaerae</name>
    <dbReference type="NCBI Taxonomy" id="1562603"/>
    <lineage>
        <taxon>Bacteria</taxon>
        <taxon>Pseudomonadati</taxon>
        <taxon>Pseudomonadota</taxon>
        <taxon>Gammaproteobacteria</taxon>
        <taxon>Cellvibrionales</taxon>
        <taxon>Microbulbiferaceae</taxon>
        <taxon>Microbulbifer</taxon>
    </lineage>
</organism>
<dbReference type="RefSeq" id="WP_183456788.1">
    <property type="nucleotide sequence ID" value="NZ_JACHWZ010000003.1"/>
</dbReference>
<dbReference type="EMBL" id="JACHWZ010000003">
    <property type="protein sequence ID" value="MBB3059921.1"/>
    <property type="molecule type" value="Genomic_DNA"/>
</dbReference>
<evidence type="ECO:0000256" key="1">
    <source>
        <dbReference type="SAM" id="Phobius"/>
    </source>
</evidence>
<evidence type="ECO:0000313" key="2">
    <source>
        <dbReference type="EMBL" id="MBB3059921.1"/>
    </source>
</evidence>
<keyword evidence="1" id="KW-0812">Transmembrane</keyword>
<comment type="caution">
    <text evidence="2">The sequence shown here is derived from an EMBL/GenBank/DDBJ whole genome shotgun (WGS) entry which is preliminary data.</text>
</comment>
<protein>
    <submittedName>
        <fullName evidence="2">Uncharacterized protein</fullName>
    </submittedName>
</protein>
<reference evidence="2 3" key="1">
    <citation type="submission" date="2020-08" db="EMBL/GenBank/DDBJ databases">
        <title>Genomic Encyclopedia of Type Strains, Phase III (KMG-III): the genomes of soil and plant-associated and newly described type strains.</title>
        <authorList>
            <person name="Whitman W."/>
        </authorList>
    </citation>
    <scope>NUCLEOTIDE SEQUENCE [LARGE SCALE GENOMIC DNA]</scope>
    <source>
        <strain evidence="2 3">CECT 8799</strain>
    </source>
</reference>
<keyword evidence="1" id="KW-0472">Membrane</keyword>
<keyword evidence="3" id="KW-1185">Reference proteome</keyword>
<feature type="transmembrane region" description="Helical" evidence="1">
    <location>
        <begin position="127"/>
        <end position="149"/>
    </location>
</feature>
<feature type="transmembrane region" description="Helical" evidence="1">
    <location>
        <begin position="79"/>
        <end position="97"/>
    </location>
</feature>
<gene>
    <name evidence="2" type="ORF">FHS09_000734</name>
</gene>
<evidence type="ECO:0000313" key="3">
    <source>
        <dbReference type="Proteomes" id="UP000535937"/>
    </source>
</evidence>
<sequence length="155" mass="17316">MRIVLAFLSAAGLPALLMLLWYLYGQYQAFEPDDPYIWIRTKNFAILCFFVSAAFVLLLGLPAYFVLRWFNLVRWWSTLGAGFILAAVPMAIFTWPLKYPELKTSASVNGVLTMIDGAPTMAGWFQFAQGVSFLGTCGLVGALAFWLAAPNKWTQ</sequence>
<dbReference type="Proteomes" id="UP000535937">
    <property type="component" value="Unassembled WGS sequence"/>
</dbReference>
<feature type="transmembrane region" description="Helical" evidence="1">
    <location>
        <begin position="44"/>
        <end position="67"/>
    </location>
</feature>
<feature type="transmembrane region" description="Helical" evidence="1">
    <location>
        <begin position="5"/>
        <end position="24"/>
    </location>
</feature>
<proteinExistence type="predicted"/>
<dbReference type="AlphaFoldDB" id="A0A7W4Z7W8"/>
<keyword evidence="1" id="KW-1133">Transmembrane helix</keyword>
<name>A0A7W4Z7W8_9GAMM</name>